<feature type="domain" description="Major facilitator superfamily (MFS) profile" evidence="8">
    <location>
        <begin position="1"/>
        <end position="236"/>
    </location>
</feature>
<dbReference type="Proteomes" id="UP000095285">
    <property type="component" value="Unassembled WGS sequence"/>
</dbReference>
<evidence type="ECO:0000313" key="9">
    <source>
        <dbReference type="Proteomes" id="UP000095285"/>
    </source>
</evidence>
<dbReference type="Gene3D" id="1.20.1250.20">
    <property type="entry name" value="MFS general substrate transporter like domains"/>
    <property type="match status" value="1"/>
</dbReference>
<dbReference type="Pfam" id="PF00083">
    <property type="entry name" value="Sugar_tr"/>
    <property type="match status" value="1"/>
</dbReference>
<dbReference type="SUPFAM" id="SSF103473">
    <property type="entry name" value="MFS general substrate transporter"/>
    <property type="match status" value="1"/>
</dbReference>
<sequence length="236" mass="26526">MKFKLGAAAIASLLAAPISDHFGRKKPILSAVVCDTIGALLCSLSISKEMLIIGRVMIGFALGFGSTVVPVYISEISPPNCRGYLLTSFQMFITFGLASANIVAGNAGILSYVQPIYAGWRLMLSFTAFPSLIQFIVFLFMPESPRWLCANDQEEEGIRVTQWLHPNDEKLQQEEIDRLNIYIGYKERLKEMLKGRWRVMHLIRDTRTLQQILLGCMLQIFQQLSAINAIMQVFTD</sequence>
<evidence type="ECO:0000256" key="4">
    <source>
        <dbReference type="ARBA" id="ARBA00022692"/>
    </source>
</evidence>
<evidence type="ECO:0000256" key="5">
    <source>
        <dbReference type="ARBA" id="ARBA00022989"/>
    </source>
</evidence>
<evidence type="ECO:0000259" key="8">
    <source>
        <dbReference type="PROSITE" id="PS50850"/>
    </source>
</evidence>
<evidence type="ECO:0000256" key="6">
    <source>
        <dbReference type="ARBA" id="ARBA00023136"/>
    </source>
</evidence>
<dbReference type="InterPro" id="IPR050814">
    <property type="entry name" value="Myo-inositol_Transporter"/>
</dbReference>
<dbReference type="PROSITE" id="PS00216">
    <property type="entry name" value="SUGAR_TRANSPORT_1"/>
    <property type="match status" value="1"/>
</dbReference>
<dbReference type="eggNOG" id="KOG0254">
    <property type="taxonomic scope" value="Eukaryota"/>
</dbReference>
<keyword evidence="6 7" id="KW-0472">Membrane</keyword>
<evidence type="ECO:0000256" key="7">
    <source>
        <dbReference type="SAM" id="Phobius"/>
    </source>
</evidence>
<dbReference type="InterPro" id="IPR005829">
    <property type="entry name" value="Sugar_transporter_CS"/>
</dbReference>
<comment type="subcellular location">
    <subcellularLocation>
        <location evidence="1">Membrane</location>
        <topology evidence="1">Multi-pass membrane protein</topology>
    </subcellularLocation>
</comment>
<dbReference type="PROSITE" id="PS50850">
    <property type="entry name" value="MFS"/>
    <property type="match status" value="1"/>
</dbReference>
<evidence type="ECO:0000313" key="11">
    <source>
        <dbReference type="WBParaSite" id="EN70_5134"/>
    </source>
</evidence>
<keyword evidence="9" id="KW-1185">Reference proteome</keyword>
<comment type="similarity">
    <text evidence="2">Belongs to the major facilitator superfamily. Sugar transporter (TC 2.A.1.1) family.</text>
</comment>
<dbReference type="WBParaSite" id="EN70_5134">
    <property type="protein sequence ID" value="EN70_5134"/>
    <property type="gene ID" value="EN70_5134"/>
</dbReference>
<dbReference type="GO" id="GO:0005366">
    <property type="term" value="F:myo-inositol:proton symporter activity"/>
    <property type="evidence" value="ECO:0007669"/>
    <property type="project" value="TreeGrafter"/>
</dbReference>
<evidence type="ECO:0000313" key="10">
    <source>
        <dbReference type="WBParaSite" id="EN70_2654"/>
    </source>
</evidence>
<dbReference type="InterPro" id="IPR005828">
    <property type="entry name" value="MFS_sugar_transport-like"/>
</dbReference>
<keyword evidence="3" id="KW-0813">Transport</keyword>
<reference evidence="9" key="1">
    <citation type="submission" date="2012-04" db="EMBL/GenBank/DDBJ databases">
        <title>The Genome Sequence of Loa loa.</title>
        <authorList>
            <consortium name="The Broad Institute Genome Sequencing Platform"/>
            <consortium name="Broad Institute Genome Sequencing Center for Infectious Disease"/>
            <person name="Nutman T.B."/>
            <person name="Fink D.L."/>
            <person name="Russ C."/>
            <person name="Young S."/>
            <person name="Zeng Q."/>
            <person name="Gargeya S."/>
            <person name="Alvarado L."/>
            <person name="Berlin A."/>
            <person name="Chapman S.B."/>
            <person name="Chen Z."/>
            <person name="Freedman E."/>
            <person name="Gellesch M."/>
            <person name="Goldberg J."/>
            <person name="Griggs A."/>
            <person name="Gujja S."/>
            <person name="Heilman E.R."/>
            <person name="Heiman D."/>
            <person name="Howarth C."/>
            <person name="Mehta T."/>
            <person name="Neiman D."/>
            <person name="Pearson M."/>
            <person name="Roberts A."/>
            <person name="Saif S."/>
            <person name="Shea T."/>
            <person name="Shenoy N."/>
            <person name="Sisk P."/>
            <person name="Stolte C."/>
            <person name="Sykes S."/>
            <person name="White J."/>
            <person name="Yandava C."/>
            <person name="Haas B."/>
            <person name="Henn M.R."/>
            <person name="Nusbaum C."/>
            <person name="Birren B."/>
        </authorList>
    </citation>
    <scope>NUCLEOTIDE SEQUENCE [LARGE SCALE GENOMIC DNA]</scope>
</reference>
<proteinExistence type="inferred from homology"/>
<protein>
    <submittedName>
        <fullName evidence="10 11">MFS domain-containing protein</fullName>
    </submittedName>
</protein>
<dbReference type="PRINTS" id="PR00171">
    <property type="entry name" value="SUGRTRNSPORT"/>
</dbReference>
<organism evidence="9 10">
    <name type="scientific">Loa loa</name>
    <name type="common">Eye worm</name>
    <name type="synonym">Filaria loa</name>
    <dbReference type="NCBI Taxonomy" id="7209"/>
    <lineage>
        <taxon>Eukaryota</taxon>
        <taxon>Metazoa</taxon>
        <taxon>Ecdysozoa</taxon>
        <taxon>Nematoda</taxon>
        <taxon>Chromadorea</taxon>
        <taxon>Rhabditida</taxon>
        <taxon>Spirurina</taxon>
        <taxon>Spiruromorpha</taxon>
        <taxon>Filarioidea</taxon>
        <taxon>Onchocercidae</taxon>
        <taxon>Loa</taxon>
    </lineage>
</organism>
<reference evidence="10 11" key="2">
    <citation type="submission" date="2016-11" db="UniProtKB">
        <authorList>
            <consortium name="WormBaseParasite"/>
        </authorList>
    </citation>
    <scope>IDENTIFICATION</scope>
</reference>
<dbReference type="InterPro" id="IPR020846">
    <property type="entry name" value="MFS_dom"/>
</dbReference>
<evidence type="ECO:0000256" key="3">
    <source>
        <dbReference type="ARBA" id="ARBA00022448"/>
    </source>
</evidence>
<keyword evidence="4 7" id="KW-0812">Transmembrane</keyword>
<dbReference type="WBParaSite" id="EN70_2654">
    <property type="protein sequence ID" value="EN70_2654"/>
    <property type="gene ID" value="EN70_2654"/>
</dbReference>
<dbReference type="InterPro" id="IPR036259">
    <property type="entry name" value="MFS_trans_sf"/>
</dbReference>
<dbReference type="STRING" id="7209.A0A1I7VHP7"/>
<dbReference type="GO" id="GO:0016324">
    <property type="term" value="C:apical plasma membrane"/>
    <property type="evidence" value="ECO:0007669"/>
    <property type="project" value="TreeGrafter"/>
</dbReference>
<feature type="transmembrane region" description="Helical" evidence="7">
    <location>
        <begin position="122"/>
        <end position="141"/>
    </location>
</feature>
<dbReference type="PROSITE" id="PS00217">
    <property type="entry name" value="SUGAR_TRANSPORT_2"/>
    <property type="match status" value="1"/>
</dbReference>
<evidence type="ECO:0000256" key="2">
    <source>
        <dbReference type="ARBA" id="ARBA00010992"/>
    </source>
</evidence>
<dbReference type="PANTHER" id="PTHR48020">
    <property type="entry name" value="PROTON MYO-INOSITOL COTRANSPORTER"/>
    <property type="match status" value="1"/>
</dbReference>
<keyword evidence="5 7" id="KW-1133">Transmembrane helix</keyword>
<feature type="transmembrane region" description="Helical" evidence="7">
    <location>
        <begin position="85"/>
        <end position="110"/>
    </location>
</feature>
<dbReference type="InterPro" id="IPR003663">
    <property type="entry name" value="Sugar/inositol_transpt"/>
</dbReference>
<evidence type="ECO:0000256" key="1">
    <source>
        <dbReference type="ARBA" id="ARBA00004141"/>
    </source>
</evidence>
<feature type="transmembrane region" description="Helical" evidence="7">
    <location>
        <begin position="53"/>
        <end position="73"/>
    </location>
</feature>
<accession>A0A1I7VHP7</accession>
<dbReference type="PANTHER" id="PTHR48020:SF12">
    <property type="entry name" value="PROTON MYO-INOSITOL COTRANSPORTER"/>
    <property type="match status" value="1"/>
</dbReference>
<name>A0A1I7VHP7_LOALO</name>
<dbReference type="AlphaFoldDB" id="A0A1I7VHP7"/>